<reference evidence="2 3" key="1">
    <citation type="journal article" date="2018" name="Nat. Ecol. Evol.">
        <title>Pezizomycetes genomes reveal the molecular basis of ectomycorrhizal truffle lifestyle.</title>
        <authorList>
            <person name="Murat C."/>
            <person name="Payen T."/>
            <person name="Noel B."/>
            <person name="Kuo A."/>
            <person name="Morin E."/>
            <person name="Chen J."/>
            <person name="Kohler A."/>
            <person name="Krizsan K."/>
            <person name="Balestrini R."/>
            <person name="Da Silva C."/>
            <person name="Montanini B."/>
            <person name="Hainaut M."/>
            <person name="Levati E."/>
            <person name="Barry K.W."/>
            <person name="Belfiori B."/>
            <person name="Cichocki N."/>
            <person name="Clum A."/>
            <person name="Dockter R.B."/>
            <person name="Fauchery L."/>
            <person name="Guy J."/>
            <person name="Iotti M."/>
            <person name="Le Tacon F."/>
            <person name="Lindquist E.A."/>
            <person name="Lipzen A."/>
            <person name="Malagnac F."/>
            <person name="Mello A."/>
            <person name="Molinier V."/>
            <person name="Miyauchi S."/>
            <person name="Poulain J."/>
            <person name="Riccioni C."/>
            <person name="Rubini A."/>
            <person name="Sitrit Y."/>
            <person name="Splivallo R."/>
            <person name="Traeger S."/>
            <person name="Wang M."/>
            <person name="Zifcakova L."/>
            <person name="Wipf D."/>
            <person name="Zambonelli A."/>
            <person name="Paolocci F."/>
            <person name="Nowrousian M."/>
            <person name="Ottonello S."/>
            <person name="Baldrian P."/>
            <person name="Spatafora J.W."/>
            <person name="Henrissat B."/>
            <person name="Nagy L.G."/>
            <person name="Aury J.M."/>
            <person name="Wincker P."/>
            <person name="Grigoriev I.V."/>
            <person name="Bonfante P."/>
            <person name="Martin F.M."/>
        </authorList>
    </citation>
    <scope>NUCLEOTIDE SEQUENCE [LARGE SCALE GENOMIC DNA]</scope>
    <source>
        <strain evidence="2 3">CCBAS932</strain>
    </source>
</reference>
<accession>A0A3N4L8L0</accession>
<evidence type="ECO:0000256" key="1">
    <source>
        <dbReference type="SAM" id="MobiDB-lite"/>
    </source>
</evidence>
<evidence type="ECO:0000313" key="2">
    <source>
        <dbReference type="EMBL" id="RPB14335.1"/>
    </source>
</evidence>
<keyword evidence="3" id="KW-1185">Reference proteome</keyword>
<sequence>MTPNPNRTHLNSVITSRSHRRRRVSSLVPVSLLPTPSSIVKTNPAVIPPLIAARLIKIKAAEARGPTVPDETNTYPYPVIVVWRGKYFPVFPGSVDHGGRLMNGRLAAAKETTLLTTLDDICKQYFRTQVDGSKRRGPLVLGFRPYAWAKRD</sequence>
<gene>
    <name evidence="2" type="ORF">P167DRAFT_543879</name>
</gene>
<organism evidence="2 3">
    <name type="scientific">Morchella conica CCBAS932</name>
    <dbReference type="NCBI Taxonomy" id="1392247"/>
    <lineage>
        <taxon>Eukaryota</taxon>
        <taxon>Fungi</taxon>
        <taxon>Dikarya</taxon>
        <taxon>Ascomycota</taxon>
        <taxon>Pezizomycotina</taxon>
        <taxon>Pezizomycetes</taxon>
        <taxon>Pezizales</taxon>
        <taxon>Morchellaceae</taxon>
        <taxon>Morchella</taxon>
    </lineage>
</organism>
<dbReference type="EMBL" id="ML119118">
    <property type="protein sequence ID" value="RPB14335.1"/>
    <property type="molecule type" value="Genomic_DNA"/>
</dbReference>
<name>A0A3N4L8L0_9PEZI</name>
<dbReference type="InParanoid" id="A0A3N4L8L0"/>
<protein>
    <submittedName>
        <fullName evidence="2">Uncharacterized protein</fullName>
    </submittedName>
</protein>
<proteinExistence type="predicted"/>
<feature type="region of interest" description="Disordered" evidence="1">
    <location>
        <begin position="1"/>
        <end position="20"/>
    </location>
</feature>
<dbReference type="OrthoDB" id="5353654at2759"/>
<dbReference type="Proteomes" id="UP000277580">
    <property type="component" value="Unassembled WGS sequence"/>
</dbReference>
<feature type="compositionally biased region" description="Polar residues" evidence="1">
    <location>
        <begin position="1"/>
        <end position="11"/>
    </location>
</feature>
<dbReference type="AlphaFoldDB" id="A0A3N4L8L0"/>
<evidence type="ECO:0000313" key="3">
    <source>
        <dbReference type="Proteomes" id="UP000277580"/>
    </source>
</evidence>